<evidence type="ECO:0000313" key="4">
    <source>
        <dbReference type="Proteomes" id="UP000187185"/>
    </source>
</evidence>
<organism evidence="3 4">
    <name type="scientific">Microbacterium aurum</name>
    <dbReference type="NCBI Taxonomy" id="36805"/>
    <lineage>
        <taxon>Bacteria</taxon>
        <taxon>Bacillati</taxon>
        <taxon>Actinomycetota</taxon>
        <taxon>Actinomycetes</taxon>
        <taxon>Micrococcales</taxon>
        <taxon>Microbacteriaceae</taxon>
        <taxon>Microbacterium</taxon>
    </lineage>
</organism>
<keyword evidence="1" id="KW-0472">Membrane</keyword>
<dbReference type="Pfam" id="PF13399">
    <property type="entry name" value="LytR_C"/>
    <property type="match status" value="1"/>
</dbReference>
<evidence type="ECO:0000259" key="2">
    <source>
        <dbReference type="Pfam" id="PF13399"/>
    </source>
</evidence>
<dbReference type="RefSeq" id="WP_076690118.1">
    <property type="nucleotide sequence ID" value="NZ_CP018762.1"/>
</dbReference>
<feature type="domain" description="LytR/CpsA/Psr regulator C-terminal" evidence="2">
    <location>
        <begin position="89"/>
        <end position="182"/>
    </location>
</feature>
<dbReference type="Proteomes" id="UP000187185">
    <property type="component" value="Chromosome"/>
</dbReference>
<dbReference type="AlphaFoldDB" id="A0A1P8U6Q2"/>
<dbReference type="STRING" id="36805.BOH66_05670"/>
<keyword evidence="4" id="KW-1185">Reference proteome</keyword>
<evidence type="ECO:0000256" key="1">
    <source>
        <dbReference type="SAM" id="Phobius"/>
    </source>
</evidence>
<gene>
    <name evidence="3" type="ORF">BOH66_05670</name>
</gene>
<dbReference type="EMBL" id="CP018762">
    <property type="protein sequence ID" value="APZ33801.1"/>
    <property type="molecule type" value="Genomic_DNA"/>
</dbReference>
<reference evidence="3 4" key="1">
    <citation type="submission" date="2016-12" db="EMBL/GenBank/DDBJ databases">
        <title>Complete genome sequence of Microbacterium aurum KACC 15219.</title>
        <authorList>
            <person name="Jung Y."/>
            <person name="Shin J.-H."/>
            <person name="Lee Y.-J."/>
            <person name="Yi H."/>
            <person name="Bahn Y.-S."/>
            <person name="Kim J.F."/>
            <person name="Lee D.-W."/>
        </authorList>
    </citation>
    <scope>NUCLEOTIDE SEQUENCE [LARGE SCALE GENOMIC DNA]</scope>
    <source>
        <strain evidence="3 4">KACC 15219</strain>
    </source>
</reference>
<sequence length="193" mass="19371">MPKTPPQKDRFDDLPVSGDAASRIGAHRAENPRMRGGLVLLWSVLATLALVAIGIFGTLIATGRVTLFPAPSPTAAVVVTAEPVLDTAYKVTVLNATSQSGLAGAMADELVAAGWAADDVTAGEAGSEFATTTVFYSDAADDGAARGLAQAIGGAAVELSDAYTGLAGDESVKQLVVVIGTDRTDAGAATTAP</sequence>
<dbReference type="InterPro" id="IPR027381">
    <property type="entry name" value="LytR/CpsA/Psr_C"/>
</dbReference>
<feature type="transmembrane region" description="Helical" evidence="1">
    <location>
        <begin position="38"/>
        <end position="61"/>
    </location>
</feature>
<dbReference type="Gene3D" id="3.30.70.2390">
    <property type="match status" value="1"/>
</dbReference>
<proteinExistence type="predicted"/>
<keyword evidence="1" id="KW-0812">Transmembrane</keyword>
<name>A0A1P8U6Q2_9MICO</name>
<protein>
    <recommendedName>
        <fullName evidence="2">LytR/CpsA/Psr regulator C-terminal domain-containing protein</fullName>
    </recommendedName>
</protein>
<evidence type="ECO:0000313" key="3">
    <source>
        <dbReference type="EMBL" id="APZ33801.1"/>
    </source>
</evidence>
<accession>A0A1P8U6Q2</accession>
<dbReference type="OrthoDB" id="5125199at2"/>
<dbReference type="KEGG" id="maur:BOH66_05670"/>
<keyword evidence="1" id="KW-1133">Transmembrane helix</keyword>